<reference evidence="6 7" key="1">
    <citation type="submission" date="2020-08" db="EMBL/GenBank/DDBJ databases">
        <title>Genomic Encyclopedia of Type Strains, Phase IV (KMG-IV): sequencing the most valuable type-strain genomes for metagenomic binning, comparative biology and taxonomic classification.</title>
        <authorList>
            <person name="Goeker M."/>
        </authorList>
    </citation>
    <scope>NUCLEOTIDE SEQUENCE [LARGE SCALE GENOMIC DNA]</scope>
    <source>
        <strain evidence="6 7">DSM 17498</strain>
    </source>
</reference>
<evidence type="ECO:0000313" key="7">
    <source>
        <dbReference type="Proteomes" id="UP000521227"/>
    </source>
</evidence>
<dbReference type="InterPro" id="IPR015422">
    <property type="entry name" value="PyrdxlP-dep_Trfase_small"/>
</dbReference>
<feature type="active site" description="Proton acceptor" evidence="2">
    <location>
        <position position="163"/>
    </location>
</feature>
<keyword evidence="5" id="KW-1133">Transmembrane helix</keyword>
<dbReference type="AlphaFoldDB" id="A0A840N154"/>
<comment type="similarity">
    <text evidence="1 4">Belongs to the DegT/DnrJ/EryC1 family.</text>
</comment>
<feature type="transmembrane region" description="Helical" evidence="5">
    <location>
        <begin position="53"/>
        <end position="73"/>
    </location>
</feature>
<dbReference type="InterPro" id="IPR015424">
    <property type="entry name" value="PyrdxlP-dep_Trfase"/>
</dbReference>
<evidence type="ECO:0000256" key="5">
    <source>
        <dbReference type="SAM" id="Phobius"/>
    </source>
</evidence>
<organism evidence="6 7">
    <name type="scientific">Afipia massiliensis</name>
    <dbReference type="NCBI Taxonomy" id="211460"/>
    <lineage>
        <taxon>Bacteria</taxon>
        <taxon>Pseudomonadati</taxon>
        <taxon>Pseudomonadota</taxon>
        <taxon>Alphaproteobacteria</taxon>
        <taxon>Hyphomicrobiales</taxon>
        <taxon>Nitrobacteraceae</taxon>
        <taxon>Afipia</taxon>
    </lineage>
</organism>
<dbReference type="InterPro" id="IPR000653">
    <property type="entry name" value="DegT/StrS_aminotransferase"/>
</dbReference>
<proteinExistence type="inferred from homology"/>
<dbReference type="GO" id="GO:0030170">
    <property type="term" value="F:pyridoxal phosphate binding"/>
    <property type="evidence" value="ECO:0007669"/>
    <property type="project" value="TreeGrafter"/>
</dbReference>
<dbReference type="SUPFAM" id="SSF53383">
    <property type="entry name" value="PLP-dependent transferases"/>
    <property type="match status" value="1"/>
</dbReference>
<evidence type="ECO:0000256" key="4">
    <source>
        <dbReference type="RuleBase" id="RU004508"/>
    </source>
</evidence>
<feature type="modified residue" description="N6-(pyridoxal phosphate)lysine" evidence="3">
    <location>
        <position position="163"/>
    </location>
</feature>
<evidence type="ECO:0000256" key="3">
    <source>
        <dbReference type="PIRSR" id="PIRSR000390-2"/>
    </source>
</evidence>
<dbReference type="EMBL" id="JACHIJ010000006">
    <property type="protein sequence ID" value="MBB5054219.1"/>
    <property type="molecule type" value="Genomic_DNA"/>
</dbReference>
<accession>A0A840N154</accession>
<protein>
    <submittedName>
        <fullName evidence="6">dTDP-4-amino-4,6-dideoxygalactose transaminase</fullName>
    </submittedName>
</protein>
<dbReference type="InterPro" id="IPR015421">
    <property type="entry name" value="PyrdxlP-dep_Trfase_major"/>
</dbReference>
<name>A0A840N154_9BRAD</name>
<sequence length="379" mass="41795">MAARSRRGLMASAAHLENRLAALIGRKHCIAVGRGATALWLLFRTIRDAKRNVLVLPATLCLSPAFVAQLAGFQLEFCDVERATGNLSPEKLERLLASNSSIRAVLLAHLYGQPAKIKQIKAICSAFDVLLIEDVAQAFGATTEGRMAGAFGDVAILSFGHTKILDAGGGGALLTDDDALANEIRSASRDLPGQHPESASWSDDYRKAYYALAPLAEQQTRLRTLIGALGAVFPQMYVYRLDDPLVERIEHQLDQMDREIDHRRAMADGYAEGLCGLPVSFLNTDREGVPWRFNIKLQRQWRNAALTSLRNEKFDASSWYPALPPFFRFDDEWEEKYPGTADIEAGIVNLWVDSSTTRSRVAACCQSLARSLDRISGKA</sequence>
<dbReference type="Gene3D" id="3.40.640.10">
    <property type="entry name" value="Type I PLP-dependent aspartate aminotransferase-like (Major domain)"/>
    <property type="match status" value="1"/>
</dbReference>
<dbReference type="PANTHER" id="PTHR30244:SF34">
    <property type="entry name" value="DTDP-4-AMINO-4,6-DIDEOXYGALACTOSE TRANSAMINASE"/>
    <property type="match status" value="1"/>
</dbReference>
<evidence type="ECO:0000313" key="6">
    <source>
        <dbReference type="EMBL" id="MBB5054219.1"/>
    </source>
</evidence>
<keyword evidence="3 4" id="KW-0663">Pyridoxal phosphate</keyword>
<dbReference type="RefSeq" id="WP_184088154.1">
    <property type="nucleotide sequence ID" value="NZ_JACHIJ010000006.1"/>
</dbReference>
<keyword evidence="5" id="KW-0812">Transmembrane</keyword>
<dbReference type="Proteomes" id="UP000521227">
    <property type="component" value="Unassembled WGS sequence"/>
</dbReference>
<dbReference type="GO" id="GO:0008483">
    <property type="term" value="F:transaminase activity"/>
    <property type="evidence" value="ECO:0007669"/>
    <property type="project" value="TreeGrafter"/>
</dbReference>
<evidence type="ECO:0000256" key="2">
    <source>
        <dbReference type="PIRSR" id="PIRSR000390-1"/>
    </source>
</evidence>
<dbReference type="Gene3D" id="3.90.1150.10">
    <property type="entry name" value="Aspartate Aminotransferase, domain 1"/>
    <property type="match status" value="1"/>
</dbReference>
<comment type="caution">
    <text evidence="6">The sequence shown here is derived from an EMBL/GenBank/DDBJ whole genome shotgun (WGS) entry which is preliminary data.</text>
</comment>
<dbReference type="GO" id="GO:0000271">
    <property type="term" value="P:polysaccharide biosynthetic process"/>
    <property type="evidence" value="ECO:0007669"/>
    <property type="project" value="TreeGrafter"/>
</dbReference>
<dbReference type="Pfam" id="PF01041">
    <property type="entry name" value="DegT_DnrJ_EryC1"/>
    <property type="match status" value="1"/>
</dbReference>
<gene>
    <name evidence="6" type="ORF">HNQ36_004221</name>
</gene>
<dbReference type="PIRSF" id="PIRSF000390">
    <property type="entry name" value="PLP_StrS"/>
    <property type="match status" value="1"/>
</dbReference>
<keyword evidence="5" id="KW-0472">Membrane</keyword>
<evidence type="ECO:0000256" key="1">
    <source>
        <dbReference type="ARBA" id="ARBA00037999"/>
    </source>
</evidence>
<dbReference type="PANTHER" id="PTHR30244">
    <property type="entry name" value="TRANSAMINASE"/>
    <property type="match status" value="1"/>
</dbReference>